<sequence length="330" mass="36853">MQTYPSYRDQAAWSRIQSHLPEGYRLAEADLPVEEIWSWRGHRIHLDRYLRPEAPARVILFHGVGTNGRQMTTILGHPLARSGIETVAIDMPGYGVTAVAPGATVTYDDWVQAGVDFVEAEMARDPRPVYLYGLSAGGMLTYHVACRARARVAGIIGMTFLDLRNREVALGATLTPLLGRLSLPMLPLGKLSGLRRLRLPMRLVGKMHALVNDRAAMRDLLADGSSAGNWVSMAFLESFMRPKFDVEPEAFDVCPVLLTQPAEDRWTPLWMSTAFLDRIRRVPVRRVMLENASHYPIEEPGLTRMRDAILDFIHATRAESGMPAPERAVA</sequence>
<organism evidence="2 3">
    <name type="scientific">Amaricoccus solimangrovi</name>
    <dbReference type="NCBI Taxonomy" id="2589815"/>
    <lineage>
        <taxon>Bacteria</taxon>
        <taxon>Pseudomonadati</taxon>
        <taxon>Pseudomonadota</taxon>
        <taxon>Alphaproteobacteria</taxon>
        <taxon>Rhodobacterales</taxon>
        <taxon>Paracoccaceae</taxon>
        <taxon>Amaricoccus</taxon>
    </lineage>
</organism>
<dbReference type="SUPFAM" id="SSF53474">
    <property type="entry name" value="alpha/beta-Hydrolases"/>
    <property type="match status" value="1"/>
</dbReference>
<dbReference type="PANTHER" id="PTHR43689">
    <property type="entry name" value="HYDROLASE"/>
    <property type="match status" value="1"/>
</dbReference>
<comment type="caution">
    <text evidence="2">The sequence shown here is derived from an EMBL/GenBank/DDBJ whole genome shotgun (WGS) entry which is preliminary data.</text>
</comment>
<evidence type="ECO:0000259" key="1">
    <source>
        <dbReference type="Pfam" id="PF12697"/>
    </source>
</evidence>
<keyword evidence="2" id="KW-0378">Hydrolase</keyword>
<dbReference type="Proteomes" id="UP000319255">
    <property type="component" value="Unassembled WGS sequence"/>
</dbReference>
<dbReference type="PANTHER" id="PTHR43689:SF8">
    <property type="entry name" value="ALPHA_BETA-HYDROLASES SUPERFAMILY PROTEIN"/>
    <property type="match status" value="1"/>
</dbReference>
<gene>
    <name evidence="2" type="ORF">FJM51_18360</name>
</gene>
<keyword evidence="3" id="KW-1185">Reference proteome</keyword>
<evidence type="ECO:0000313" key="2">
    <source>
        <dbReference type="EMBL" id="TPE48167.1"/>
    </source>
</evidence>
<dbReference type="InterPro" id="IPR029058">
    <property type="entry name" value="AB_hydrolase_fold"/>
</dbReference>
<name>A0A501WLS0_9RHOB</name>
<proteinExistence type="predicted"/>
<dbReference type="Gene3D" id="3.40.50.1820">
    <property type="entry name" value="alpha/beta hydrolase"/>
    <property type="match status" value="1"/>
</dbReference>
<dbReference type="GO" id="GO:0016787">
    <property type="term" value="F:hydrolase activity"/>
    <property type="evidence" value="ECO:0007669"/>
    <property type="project" value="UniProtKB-KW"/>
</dbReference>
<reference evidence="2 3" key="1">
    <citation type="submission" date="2019-06" db="EMBL/GenBank/DDBJ databases">
        <title>A novel bacterium of genus Amaricoccus, isolated from marine sediment.</title>
        <authorList>
            <person name="Huang H."/>
            <person name="Mo K."/>
            <person name="Hu Y."/>
        </authorList>
    </citation>
    <scope>NUCLEOTIDE SEQUENCE [LARGE SCALE GENOMIC DNA]</scope>
    <source>
        <strain evidence="2 3">HB172011</strain>
    </source>
</reference>
<protein>
    <submittedName>
        <fullName evidence="2">Alpha/beta hydrolase</fullName>
    </submittedName>
</protein>
<dbReference type="InterPro" id="IPR000073">
    <property type="entry name" value="AB_hydrolase_1"/>
</dbReference>
<accession>A0A501WLS0</accession>
<dbReference type="EMBL" id="VFRP01000024">
    <property type="protein sequence ID" value="TPE48167.1"/>
    <property type="molecule type" value="Genomic_DNA"/>
</dbReference>
<dbReference type="Pfam" id="PF12697">
    <property type="entry name" value="Abhydrolase_6"/>
    <property type="match status" value="1"/>
</dbReference>
<evidence type="ECO:0000313" key="3">
    <source>
        <dbReference type="Proteomes" id="UP000319255"/>
    </source>
</evidence>
<dbReference type="OrthoDB" id="9798884at2"/>
<dbReference type="RefSeq" id="WP_140455591.1">
    <property type="nucleotide sequence ID" value="NZ_VFRP01000024.1"/>
</dbReference>
<feature type="domain" description="AB hydrolase-1" evidence="1">
    <location>
        <begin position="58"/>
        <end position="300"/>
    </location>
</feature>
<dbReference type="AlphaFoldDB" id="A0A501WLS0"/>